<feature type="transmembrane region" description="Helical" evidence="7">
    <location>
        <begin position="172"/>
        <end position="194"/>
    </location>
</feature>
<feature type="transmembrane region" description="Helical" evidence="7">
    <location>
        <begin position="260"/>
        <end position="281"/>
    </location>
</feature>
<sequence length="410" mass="44116">MRLIPRHYLALLSNRDFFLLISIIFIGQLATSFLMLSLVVSVFAKTGSNFGVSGVVLSFTVPGFLLMAVAGLSADIIDRKKIIVFANAIITLVVFLILISQKAVYASIPLSFLYFAGNTFFLPASSAASGQLVRRKQLLIANSIFIFTLSSGMILGLFAAAIVHFFFGNQVTLAVCGILLVIAAMLSVLLPSLLPQKSRDHSIAKTLADIGRAFIYIFNQKIVWFFFLVFAFMQGIVAFGVTLALGFFDEVVGLSINKSPIFVMPLIGLGVLFGLIFVHSVKAKEGRLVTYGTGSMGFSTLILGLILRFDLVVERLLLLPVAFFLVLLGFGVIVSVIASRTVLQKKVAHNFQGTVFGANILLASFLAGVMSPSAAGIEALLGYVNVLVLAGLGFLTLSALSSQLSNSWKF</sequence>
<dbReference type="EMBL" id="LCBC01000017">
    <property type="protein sequence ID" value="KKS03690.1"/>
    <property type="molecule type" value="Genomic_DNA"/>
</dbReference>
<feature type="transmembrane region" description="Helical" evidence="7">
    <location>
        <begin position="82"/>
        <end position="100"/>
    </location>
</feature>
<dbReference type="Proteomes" id="UP000034493">
    <property type="component" value="Unassembled WGS sequence"/>
</dbReference>
<dbReference type="GO" id="GO:0005886">
    <property type="term" value="C:plasma membrane"/>
    <property type="evidence" value="ECO:0007669"/>
    <property type="project" value="UniProtKB-SubCell"/>
</dbReference>
<comment type="caution">
    <text evidence="8">The sequence shown here is derived from an EMBL/GenBank/DDBJ whole genome shotgun (WGS) entry which is preliminary data.</text>
</comment>
<evidence type="ECO:0000313" key="9">
    <source>
        <dbReference type="Proteomes" id="UP000034493"/>
    </source>
</evidence>
<evidence type="ECO:0008006" key="10">
    <source>
        <dbReference type="Google" id="ProtNLM"/>
    </source>
</evidence>
<feature type="transmembrane region" description="Helical" evidence="7">
    <location>
        <begin position="50"/>
        <end position="70"/>
    </location>
</feature>
<feature type="transmembrane region" description="Helical" evidence="7">
    <location>
        <begin position="20"/>
        <end position="44"/>
    </location>
</feature>
<dbReference type="InterPro" id="IPR036259">
    <property type="entry name" value="MFS_trans_sf"/>
</dbReference>
<keyword evidence="6 7" id="KW-0472">Membrane</keyword>
<evidence type="ECO:0000256" key="3">
    <source>
        <dbReference type="ARBA" id="ARBA00022475"/>
    </source>
</evidence>
<feature type="transmembrane region" description="Helical" evidence="7">
    <location>
        <begin position="222"/>
        <end position="248"/>
    </location>
</feature>
<name>A0A0G0VS35_9BACT</name>
<keyword evidence="2" id="KW-0813">Transport</keyword>
<reference evidence="8 9" key="1">
    <citation type="journal article" date="2015" name="Nature">
        <title>rRNA introns, odd ribosomes, and small enigmatic genomes across a large radiation of phyla.</title>
        <authorList>
            <person name="Brown C.T."/>
            <person name="Hug L.A."/>
            <person name="Thomas B.C."/>
            <person name="Sharon I."/>
            <person name="Castelle C.J."/>
            <person name="Singh A."/>
            <person name="Wilkins M.J."/>
            <person name="Williams K.H."/>
            <person name="Banfield J.F."/>
        </authorList>
    </citation>
    <scope>NUCLEOTIDE SEQUENCE [LARGE SCALE GENOMIC DNA]</scope>
</reference>
<feature type="transmembrane region" description="Helical" evidence="7">
    <location>
        <begin position="144"/>
        <end position="166"/>
    </location>
</feature>
<evidence type="ECO:0000256" key="1">
    <source>
        <dbReference type="ARBA" id="ARBA00004651"/>
    </source>
</evidence>
<organism evidence="8 9">
    <name type="scientific">Candidatus Curtissbacteria bacterium GW2011_GWA2_41_24</name>
    <dbReference type="NCBI Taxonomy" id="1618411"/>
    <lineage>
        <taxon>Bacteria</taxon>
        <taxon>Candidatus Curtissiibacteriota</taxon>
    </lineage>
</organism>
<feature type="transmembrane region" description="Helical" evidence="7">
    <location>
        <begin position="355"/>
        <end position="374"/>
    </location>
</feature>
<dbReference type="Gene3D" id="1.20.1250.20">
    <property type="entry name" value="MFS general substrate transporter like domains"/>
    <property type="match status" value="1"/>
</dbReference>
<feature type="transmembrane region" description="Helical" evidence="7">
    <location>
        <begin position="321"/>
        <end position="343"/>
    </location>
</feature>
<accession>A0A0G0VS35</accession>
<gene>
    <name evidence="8" type="ORF">UU56_C0017G0025</name>
</gene>
<feature type="transmembrane region" description="Helical" evidence="7">
    <location>
        <begin position="112"/>
        <end position="132"/>
    </location>
</feature>
<evidence type="ECO:0000256" key="2">
    <source>
        <dbReference type="ARBA" id="ARBA00022448"/>
    </source>
</evidence>
<proteinExistence type="predicted"/>
<dbReference type="AlphaFoldDB" id="A0A0G0VS35"/>
<keyword evidence="5 7" id="KW-1133">Transmembrane helix</keyword>
<dbReference type="PANTHER" id="PTHR43266:SF2">
    <property type="entry name" value="MAJOR FACILITATOR SUPERFAMILY (MFS) PROFILE DOMAIN-CONTAINING PROTEIN"/>
    <property type="match status" value="1"/>
</dbReference>
<protein>
    <recommendedName>
        <fullName evidence="10">Major facilitator superfamily (MFS) profile domain-containing protein</fullName>
    </recommendedName>
</protein>
<dbReference type="PANTHER" id="PTHR43266">
    <property type="entry name" value="MACROLIDE-EFFLUX PROTEIN"/>
    <property type="match status" value="1"/>
</dbReference>
<evidence type="ECO:0000256" key="6">
    <source>
        <dbReference type="ARBA" id="ARBA00023136"/>
    </source>
</evidence>
<comment type="subcellular location">
    <subcellularLocation>
        <location evidence="1">Cell membrane</location>
        <topology evidence="1">Multi-pass membrane protein</topology>
    </subcellularLocation>
</comment>
<dbReference type="SUPFAM" id="SSF103473">
    <property type="entry name" value="MFS general substrate transporter"/>
    <property type="match status" value="1"/>
</dbReference>
<keyword evidence="4 7" id="KW-0812">Transmembrane</keyword>
<keyword evidence="3" id="KW-1003">Cell membrane</keyword>
<dbReference type="Pfam" id="PF07690">
    <property type="entry name" value="MFS_1"/>
    <property type="match status" value="1"/>
</dbReference>
<evidence type="ECO:0000256" key="7">
    <source>
        <dbReference type="SAM" id="Phobius"/>
    </source>
</evidence>
<feature type="transmembrane region" description="Helical" evidence="7">
    <location>
        <begin position="288"/>
        <end position="309"/>
    </location>
</feature>
<evidence type="ECO:0000313" key="8">
    <source>
        <dbReference type="EMBL" id="KKS03690.1"/>
    </source>
</evidence>
<feature type="transmembrane region" description="Helical" evidence="7">
    <location>
        <begin position="380"/>
        <end position="400"/>
    </location>
</feature>
<evidence type="ECO:0000256" key="5">
    <source>
        <dbReference type="ARBA" id="ARBA00022989"/>
    </source>
</evidence>
<dbReference type="GO" id="GO:0022857">
    <property type="term" value="F:transmembrane transporter activity"/>
    <property type="evidence" value="ECO:0007669"/>
    <property type="project" value="InterPro"/>
</dbReference>
<evidence type="ECO:0000256" key="4">
    <source>
        <dbReference type="ARBA" id="ARBA00022692"/>
    </source>
</evidence>
<dbReference type="InterPro" id="IPR011701">
    <property type="entry name" value="MFS"/>
</dbReference>